<evidence type="ECO:0000259" key="2">
    <source>
        <dbReference type="Pfam" id="PF20434"/>
    </source>
</evidence>
<evidence type="ECO:0000256" key="1">
    <source>
        <dbReference type="ARBA" id="ARBA00022801"/>
    </source>
</evidence>
<dbReference type="InterPro" id="IPR050300">
    <property type="entry name" value="GDXG_lipolytic_enzyme"/>
</dbReference>
<proteinExistence type="predicted"/>
<sequence>MSASVLRRRFAYGTDVNQYAELWVPETRVHQHIAIIIHGGFWRSAYDAELGRPLAADLAERGIVSWNLEYRRNGNGGGYPQTFLDVAAGIDALTPALGAAGLSRGPRVAVGHSAGGHLALWAAGRSLLPAGAPGASTAQTERLDGVISQAGVLDLALAHRLELSADAAGEFMGSTPESDPSAWAIADPALRLVTSVPLVMLHGRNDADVPVSVARSVAAAARLAGATVDYREFDGDHYGLITPGDAAWEECVAALLGLGTANPLRD</sequence>
<dbReference type="Pfam" id="PF20434">
    <property type="entry name" value="BD-FAE"/>
    <property type="match status" value="1"/>
</dbReference>
<organism evidence="3 4">
    <name type="scientific">Paeniglutamicibacter terrestris</name>
    <dbReference type="NCBI Taxonomy" id="2723403"/>
    <lineage>
        <taxon>Bacteria</taxon>
        <taxon>Bacillati</taxon>
        <taxon>Actinomycetota</taxon>
        <taxon>Actinomycetes</taxon>
        <taxon>Micrococcales</taxon>
        <taxon>Micrococcaceae</taxon>
        <taxon>Paeniglutamicibacter</taxon>
    </lineage>
</organism>
<feature type="domain" description="BD-FAE-like" evidence="2">
    <location>
        <begin position="28"/>
        <end position="216"/>
    </location>
</feature>
<reference evidence="3 4" key="1">
    <citation type="submission" date="2020-04" db="EMBL/GenBank/DDBJ databases">
        <title>Paeniglutamicibacter sp. ANT13_2, a novel actinomycete isolated from sediment in Antarctica.</title>
        <authorList>
            <person name="Sakdapetsiri C."/>
            <person name="Pinyakong O."/>
        </authorList>
    </citation>
    <scope>NUCLEOTIDE SEQUENCE [LARGE SCALE GENOMIC DNA]</scope>
    <source>
        <strain evidence="3 4">ANT13_2</strain>
    </source>
</reference>
<dbReference type="Proteomes" id="UP000746595">
    <property type="component" value="Unassembled WGS sequence"/>
</dbReference>
<dbReference type="InterPro" id="IPR049492">
    <property type="entry name" value="BD-FAE-like_dom"/>
</dbReference>
<accession>A0ABX1G945</accession>
<comment type="caution">
    <text evidence="3">The sequence shown here is derived from an EMBL/GenBank/DDBJ whole genome shotgun (WGS) entry which is preliminary data.</text>
</comment>
<dbReference type="SUPFAM" id="SSF53474">
    <property type="entry name" value="alpha/beta-Hydrolases"/>
    <property type="match status" value="1"/>
</dbReference>
<dbReference type="EMBL" id="JAAWVT010000015">
    <property type="protein sequence ID" value="NKG22783.1"/>
    <property type="molecule type" value="Genomic_DNA"/>
</dbReference>
<gene>
    <name evidence="3" type="ORF">HED64_18995</name>
</gene>
<name>A0ABX1G945_9MICC</name>
<keyword evidence="1 3" id="KW-0378">Hydrolase</keyword>
<evidence type="ECO:0000313" key="4">
    <source>
        <dbReference type="Proteomes" id="UP000746595"/>
    </source>
</evidence>
<dbReference type="InterPro" id="IPR029058">
    <property type="entry name" value="AB_hydrolase_fold"/>
</dbReference>
<dbReference type="GO" id="GO:0016787">
    <property type="term" value="F:hydrolase activity"/>
    <property type="evidence" value="ECO:0007669"/>
    <property type="project" value="UniProtKB-KW"/>
</dbReference>
<protein>
    <submittedName>
        <fullName evidence="3">Alpha/beta fold hydrolase</fullName>
    </submittedName>
</protein>
<dbReference type="PANTHER" id="PTHR48081">
    <property type="entry name" value="AB HYDROLASE SUPERFAMILY PROTEIN C4A8.06C"/>
    <property type="match status" value="1"/>
</dbReference>
<dbReference type="RefSeq" id="WP_168153518.1">
    <property type="nucleotide sequence ID" value="NZ_JAAWVT010000015.1"/>
</dbReference>
<evidence type="ECO:0000313" key="3">
    <source>
        <dbReference type="EMBL" id="NKG22783.1"/>
    </source>
</evidence>
<keyword evidence="4" id="KW-1185">Reference proteome</keyword>
<dbReference type="Gene3D" id="3.40.50.1820">
    <property type="entry name" value="alpha/beta hydrolase"/>
    <property type="match status" value="1"/>
</dbReference>